<name>A0ABU5CI00_9BACI</name>
<organism evidence="2 3">
    <name type="scientific">Tigheibacillus jepli</name>
    <dbReference type="NCBI Taxonomy" id="3035914"/>
    <lineage>
        <taxon>Bacteria</taxon>
        <taxon>Bacillati</taxon>
        <taxon>Bacillota</taxon>
        <taxon>Bacilli</taxon>
        <taxon>Bacillales</taxon>
        <taxon>Bacillaceae</taxon>
        <taxon>Tigheibacillus</taxon>
    </lineage>
</organism>
<reference evidence="2 3" key="1">
    <citation type="submission" date="2023-10" db="EMBL/GenBank/DDBJ databases">
        <title>179-bfca-hs.</title>
        <authorList>
            <person name="Miliotis G."/>
            <person name="Sengupta P."/>
            <person name="Hameed A."/>
            <person name="Chuvochina M."/>
            <person name="Mcdonagh F."/>
            <person name="Simpson A.C."/>
            <person name="Singh N.K."/>
            <person name="Rekha P.D."/>
            <person name="Raman K."/>
            <person name="Hugenholtz P."/>
            <person name="Venkateswaran K."/>
        </authorList>
    </citation>
    <scope>NUCLEOTIDE SEQUENCE [LARGE SCALE GENOMIC DNA]</scope>
    <source>
        <strain evidence="2 3">179-BFC-A-HS</strain>
    </source>
</reference>
<dbReference type="EMBL" id="JAROCA020000001">
    <property type="protein sequence ID" value="MDY0405462.1"/>
    <property type="molecule type" value="Genomic_DNA"/>
</dbReference>
<sequence length="185" mass="21257">MPQMPPPIEMPIQQMTPVQMPIMEQEMSNYTTINMPAPPPPKEKVKKEVPKKEKKVHYKPMPQPQMPMCCYVMYPCCPPMHHGPWHHAMPMAMPYPHYAPEVFGGYAGPAPMMEMPVKPEYGAKDDCGCHSHGNFHFMHDFREQEQPAPESMNYYPPHAQVDERGYPTPPAYQSFPEDETESGNE</sequence>
<accession>A0ABU5CI00</accession>
<evidence type="ECO:0000313" key="2">
    <source>
        <dbReference type="EMBL" id="MDY0405462.1"/>
    </source>
</evidence>
<feature type="compositionally biased region" description="Acidic residues" evidence="1">
    <location>
        <begin position="176"/>
        <end position="185"/>
    </location>
</feature>
<comment type="caution">
    <text evidence="2">The sequence shown here is derived from an EMBL/GenBank/DDBJ whole genome shotgun (WGS) entry which is preliminary data.</text>
</comment>
<dbReference type="RefSeq" id="WP_320384500.1">
    <property type="nucleotide sequence ID" value="NZ_JAROCA020000001.1"/>
</dbReference>
<evidence type="ECO:0000313" key="3">
    <source>
        <dbReference type="Proteomes" id="UP001228376"/>
    </source>
</evidence>
<proteinExistence type="predicted"/>
<feature type="region of interest" description="Disordered" evidence="1">
    <location>
        <begin position="146"/>
        <end position="185"/>
    </location>
</feature>
<keyword evidence="3" id="KW-1185">Reference proteome</keyword>
<feature type="region of interest" description="Disordered" evidence="1">
    <location>
        <begin position="35"/>
        <end position="58"/>
    </location>
</feature>
<gene>
    <name evidence="2" type="ORF">P5G51_008675</name>
</gene>
<protein>
    <recommendedName>
        <fullName evidence="4">Spore coat protein</fullName>
    </recommendedName>
</protein>
<dbReference type="Proteomes" id="UP001228376">
    <property type="component" value="Unassembled WGS sequence"/>
</dbReference>
<evidence type="ECO:0000256" key="1">
    <source>
        <dbReference type="SAM" id="MobiDB-lite"/>
    </source>
</evidence>
<feature type="compositionally biased region" description="Basic and acidic residues" evidence="1">
    <location>
        <begin position="41"/>
        <end position="51"/>
    </location>
</feature>
<evidence type="ECO:0008006" key="4">
    <source>
        <dbReference type="Google" id="ProtNLM"/>
    </source>
</evidence>